<dbReference type="GeneID" id="66685472"/>
<dbReference type="Gene3D" id="3.40.50.300">
    <property type="entry name" value="P-loop containing nucleotide triphosphate hydrolases"/>
    <property type="match status" value="1"/>
</dbReference>
<reference evidence="8" key="1">
    <citation type="submission" date="2016-06" db="EMBL/GenBank/DDBJ databases">
        <title>NZP2037 Pacbio-Illumina hybrid assembly.</title>
        <authorList>
            <person name="Ramsay J.P."/>
        </authorList>
    </citation>
    <scope>NUCLEOTIDE SEQUENCE [LARGE SCALE GENOMIC DNA]</scope>
    <source>
        <strain evidence="8">R7ANS::ICEMlSym2042</strain>
    </source>
</reference>
<dbReference type="GO" id="GO:0016887">
    <property type="term" value="F:ATP hydrolysis activity"/>
    <property type="evidence" value="ECO:0007669"/>
    <property type="project" value="InterPro"/>
</dbReference>
<evidence type="ECO:0000259" key="6">
    <source>
        <dbReference type="PROSITE" id="PS50893"/>
    </source>
</evidence>
<comment type="similarity">
    <text evidence="1">Belongs to the ABC transporter superfamily.</text>
</comment>
<dbReference type="Pfam" id="PF00005">
    <property type="entry name" value="ABC_tran"/>
    <property type="match status" value="1"/>
</dbReference>
<gene>
    <name evidence="7" type="ORF">BAE39_15500</name>
</gene>
<keyword evidence="3" id="KW-0547">Nucleotide-binding</keyword>
<dbReference type="GO" id="GO:0005524">
    <property type="term" value="F:ATP binding"/>
    <property type="evidence" value="ECO:0007669"/>
    <property type="project" value="UniProtKB-KW"/>
</dbReference>
<evidence type="ECO:0000313" key="7">
    <source>
        <dbReference type="EMBL" id="OBP77408.1"/>
    </source>
</evidence>
<proteinExistence type="inferred from homology"/>
<comment type="caution">
    <text evidence="7">The sequence shown here is derived from an EMBL/GenBank/DDBJ whole genome shotgun (WGS) entry which is preliminary data.</text>
</comment>
<dbReference type="InterPro" id="IPR003439">
    <property type="entry name" value="ABC_transporter-like_ATP-bd"/>
</dbReference>
<sequence>MSLLSVENLVVRHGLLHAVRGVSFTVQRGETLALVGANGAGKTTLLRAIAGAHQPAAGRVLLDSADLTNVPSHRRVGMGIALVPEGRRLFVQMTVEENLLLGRTAGRPGDWSVDKVLEMFPNLKPRRHAKTGHLSGGEQQATAIGRALMSNPDVLLLDEVSLGLSPLIVDRVYAALQGLIASGTTIILVEQDLNRALAVSDRVICMLEGRVALEGPSKAVSRDDVTKAYFGLHRKNPGSVPA</sequence>
<evidence type="ECO:0000256" key="2">
    <source>
        <dbReference type="ARBA" id="ARBA00022448"/>
    </source>
</evidence>
<evidence type="ECO:0000256" key="4">
    <source>
        <dbReference type="ARBA" id="ARBA00022840"/>
    </source>
</evidence>
<evidence type="ECO:0000313" key="8">
    <source>
        <dbReference type="Proteomes" id="UP000093748"/>
    </source>
</evidence>
<organism evidence="7 8">
    <name type="scientific">Rhizobium loti</name>
    <name type="common">Mesorhizobium loti</name>
    <dbReference type="NCBI Taxonomy" id="381"/>
    <lineage>
        <taxon>Bacteria</taxon>
        <taxon>Pseudomonadati</taxon>
        <taxon>Pseudomonadota</taxon>
        <taxon>Alphaproteobacteria</taxon>
        <taxon>Hyphomicrobiales</taxon>
        <taxon>Phyllobacteriaceae</taxon>
        <taxon>Mesorhizobium</taxon>
    </lineage>
</organism>
<dbReference type="InterPro" id="IPR027417">
    <property type="entry name" value="P-loop_NTPase"/>
</dbReference>
<dbReference type="PANTHER" id="PTHR43820:SF5">
    <property type="entry name" value="HIGH-AFFINITY BRANCHED-CHAIN AMINO ACID TRANSPORT ATP-BINDING PROTEIN"/>
    <property type="match status" value="1"/>
</dbReference>
<protein>
    <submittedName>
        <fullName evidence="7">ABC transporter ATP-binding protein</fullName>
    </submittedName>
</protein>
<dbReference type="RefSeq" id="WP_032929231.1">
    <property type="nucleotide sequence ID" value="NZ_LZTH01000012.1"/>
</dbReference>
<feature type="domain" description="ABC transporter" evidence="6">
    <location>
        <begin position="4"/>
        <end position="233"/>
    </location>
</feature>
<dbReference type="AlphaFoldDB" id="A0A1A5JFE8"/>
<keyword evidence="2" id="KW-0813">Transport</keyword>
<name>A0A1A5JFE8_RHILI</name>
<dbReference type="PROSITE" id="PS50893">
    <property type="entry name" value="ABC_TRANSPORTER_2"/>
    <property type="match status" value="1"/>
</dbReference>
<dbReference type="PANTHER" id="PTHR43820">
    <property type="entry name" value="HIGH-AFFINITY BRANCHED-CHAIN AMINO ACID TRANSPORT ATP-BINDING PROTEIN LIVF"/>
    <property type="match status" value="1"/>
</dbReference>
<dbReference type="InterPro" id="IPR052156">
    <property type="entry name" value="BCAA_Transport_ATP-bd_LivF"/>
</dbReference>
<keyword evidence="4 7" id="KW-0067">ATP-binding</keyword>
<accession>A0A1A5JFE8</accession>
<dbReference type="EMBL" id="LZTJ01000012">
    <property type="protein sequence ID" value="OBP77408.1"/>
    <property type="molecule type" value="Genomic_DNA"/>
</dbReference>
<dbReference type="SUPFAM" id="SSF52540">
    <property type="entry name" value="P-loop containing nucleoside triphosphate hydrolases"/>
    <property type="match status" value="1"/>
</dbReference>
<dbReference type="CDD" id="cd03224">
    <property type="entry name" value="ABC_TM1139_LivF_branched"/>
    <property type="match status" value="1"/>
</dbReference>
<evidence type="ECO:0000256" key="3">
    <source>
        <dbReference type="ARBA" id="ARBA00022741"/>
    </source>
</evidence>
<evidence type="ECO:0000256" key="1">
    <source>
        <dbReference type="ARBA" id="ARBA00005417"/>
    </source>
</evidence>
<dbReference type="GO" id="GO:0015658">
    <property type="term" value="F:branched-chain amino acid transmembrane transporter activity"/>
    <property type="evidence" value="ECO:0007669"/>
    <property type="project" value="TreeGrafter"/>
</dbReference>
<keyword evidence="5" id="KW-0029">Amino-acid transport</keyword>
<dbReference type="SMART" id="SM00382">
    <property type="entry name" value="AAA"/>
    <property type="match status" value="1"/>
</dbReference>
<dbReference type="Proteomes" id="UP000093748">
    <property type="component" value="Unassembled WGS sequence"/>
</dbReference>
<dbReference type="GO" id="GO:0015807">
    <property type="term" value="P:L-amino acid transport"/>
    <property type="evidence" value="ECO:0007669"/>
    <property type="project" value="TreeGrafter"/>
</dbReference>
<evidence type="ECO:0000256" key="5">
    <source>
        <dbReference type="ARBA" id="ARBA00022970"/>
    </source>
</evidence>
<dbReference type="InterPro" id="IPR003593">
    <property type="entry name" value="AAA+_ATPase"/>
</dbReference>
<dbReference type="OrthoDB" id="9776369at2"/>